<dbReference type="SUPFAM" id="SSF51261">
    <property type="entry name" value="Duplicated hybrid motif"/>
    <property type="match status" value="1"/>
</dbReference>
<keyword evidence="3" id="KW-1185">Reference proteome</keyword>
<feature type="domain" description="M23ase beta-sheet core" evidence="1">
    <location>
        <begin position="135"/>
        <end position="170"/>
    </location>
</feature>
<evidence type="ECO:0000313" key="2">
    <source>
        <dbReference type="EMBL" id="PTN02043.1"/>
    </source>
</evidence>
<dbReference type="Proteomes" id="UP000243525">
    <property type="component" value="Unassembled WGS sequence"/>
</dbReference>
<feature type="domain" description="M23ase beta-sheet core" evidence="1">
    <location>
        <begin position="48"/>
        <end position="104"/>
    </location>
</feature>
<sequence>MKCFLFTLLLFLINRPYTPTIKADYFAAPVKIPMLLAGNFGELRSNHFHSGIDIKTQGKTGIPVYAPAEGTLSRIKISPWGFGTALYIDHPNGYTTVYGHLSALRDDLAKYARDLQYRNRSFELDQSVPAGKFRFKQGELIAYSGNSGSSGGPHLHFEIRDSKTQNPINPLLFNFAIRDSKAPKLMSVMLYPLSKGAHINGSSSQKPIDLVMFDGAYHLKSNPTITAGGEIGFGIMGLDYLDGSWSKCGIYEISLSVNGKLIYNFKLNEISFSQSRYINSYIDYTYLKNNRRRYQKNWIEEGNQLNNYLVRENEGKLAIEAGKDYEISYLVKDVYGNTSRLQFTVHGQAPIAPAASPRGIPVYHATEFKLQQPNVQAIMKAGTFYSDFQLDYKELPSAKDLFSKRIQLHEPDVPVHQAYKLRIKAESLPDQLKSKALLVAIDPKTGKKSSMGGQYSNGWVESQVRQLGTFAIATDTEAPSITPLNIKNHSSLTDRRKVSFKIMDDLSGVDSYQGEIDGQWVLFEYDGKNNLIEYYFDETRLQLGKSHQLKLRVNDGAGNQSTYQAKFYR</sequence>
<evidence type="ECO:0000259" key="1">
    <source>
        <dbReference type="Pfam" id="PF01551"/>
    </source>
</evidence>
<proteinExistence type="predicted"/>
<dbReference type="GO" id="GO:0004222">
    <property type="term" value="F:metalloendopeptidase activity"/>
    <property type="evidence" value="ECO:0007669"/>
    <property type="project" value="TreeGrafter"/>
</dbReference>
<dbReference type="InterPro" id="IPR011055">
    <property type="entry name" value="Dup_hybrid_motif"/>
</dbReference>
<dbReference type="PANTHER" id="PTHR21666:SF270">
    <property type="entry name" value="MUREIN HYDROLASE ACTIVATOR ENVC"/>
    <property type="match status" value="1"/>
</dbReference>
<reference evidence="2 3" key="1">
    <citation type="submission" date="2018-04" db="EMBL/GenBank/DDBJ databases">
        <title>Genomic Encyclopedia of Archaeal and Bacterial Type Strains, Phase II (KMG-II): from individual species to whole genera.</title>
        <authorList>
            <person name="Goeker M."/>
        </authorList>
    </citation>
    <scope>NUCLEOTIDE SEQUENCE [LARGE SCALE GENOMIC DNA]</scope>
    <source>
        <strain evidence="2 3">DSM 28823</strain>
    </source>
</reference>
<dbReference type="AlphaFoldDB" id="A0A2T5BRW1"/>
<evidence type="ECO:0000313" key="3">
    <source>
        <dbReference type="Proteomes" id="UP000243525"/>
    </source>
</evidence>
<dbReference type="Gene3D" id="2.70.70.10">
    <property type="entry name" value="Glucose Permease (Domain IIA)"/>
    <property type="match status" value="1"/>
</dbReference>
<dbReference type="PANTHER" id="PTHR21666">
    <property type="entry name" value="PEPTIDASE-RELATED"/>
    <property type="match status" value="1"/>
</dbReference>
<name>A0A2T5BRW1_9BACT</name>
<gene>
    <name evidence="2" type="ORF">C8N47_1412</name>
</gene>
<dbReference type="Pfam" id="PF01551">
    <property type="entry name" value="Peptidase_M23"/>
    <property type="match status" value="2"/>
</dbReference>
<dbReference type="CDD" id="cd12797">
    <property type="entry name" value="M23_peptidase"/>
    <property type="match status" value="1"/>
</dbReference>
<dbReference type="OrthoDB" id="9810477at2"/>
<dbReference type="InterPro" id="IPR016047">
    <property type="entry name" value="M23ase_b-sheet_dom"/>
</dbReference>
<protein>
    <submittedName>
        <fullName evidence="2">Peptidase M23-like protein</fullName>
    </submittedName>
</protein>
<organism evidence="2 3">
    <name type="scientific">Mangrovibacterium marinum</name>
    <dbReference type="NCBI Taxonomy" id="1639118"/>
    <lineage>
        <taxon>Bacteria</taxon>
        <taxon>Pseudomonadati</taxon>
        <taxon>Bacteroidota</taxon>
        <taxon>Bacteroidia</taxon>
        <taxon>Marinilabiliales</taxon>
        <taxon>Prolixibacteraceae</taxon>
        <taxon>Mangrovibacterium</taxon>
    </lineage>
</organism>
<dbReference type="RefSeq" id="WP_107824033.1">
    <property type="nucleotide sequence ID" value="NZ_OY782574.1"/>
</dbReference>
<comment type="caution">
    <text evidence="2">The sequence shown here is derived from an EMBL/GenBank/DDBJ whole genome shotgun (WGS) entry which is preliminary data.</text>
</comment>
<accession>A0A2T5BRW1</accession>
<dbReference type="EMBL" id="QAAD01000041">
    <property type="protein sequence ID" value="PTN02043.1"/>
    <property type="molecule type" value="Genomic_DNA"/>
</dbReference>
<dbReference type="InterPro" id="IPR050570">
    <property type="entry name" value="Cell_wall_metabolism_enzyme"/>
</dbReference>